<protein>
    <recommendedName>
        <fullName evidence="8">NAD kinase</fullName>
        <ecNumber evidence="8">2.7.1.23</ecNumber>
    </recommendedName>
    <alternativeName>
        <fullName evidence="8">ATP-dependent NAD kinase</fullName>
    </alternativeName>
</protein>
<dbReference type="GO" id="GO:0005524">
    <property type="term" value="F:ATP binding"/>
    <property type="evidence" value="ECO:0007669"/>
    <property type="project" value="UniProtKB-KW"/>
</dbReference>
<keyword evidence="1 8" id="KW-0963">Cytoplasm</keyword>
<dbReference type="Pfam" id="PF20143">
    <property type="entry name" value="NAD_kinase_C"/>
    <property type="match status" value="1"/>
</dbReference>
<comment type="caution">
    <text evidence="8">Lacks conserved residue(s) required for the propagation of feature annotation.</text>
</comment>
<evidence type="ECO:0000256" key="4">
    <source>
        <dbReference type="ARBA" id="ARBA00022777"/>
    </source>
</evidence>
<keyword evidence="7 8" id="KW-0520">NAD</keyword>
<dbReference type="PANTHER" id="PTHR20275:SF43">
    <property type="entry name" value="BIFUNCTIONAL NADP PHOSPHATASE_NAD KINASE"/>
    <property type="match status" value="1"/>
</dbReference>
<sequence length="296" mass="30413">MGGSRLETLRVVFDYGAELGGMDVGIVAQKENPRAAALVDSLADALADRGVTVRIDELTADALSASGAPVSTFDTCDIVVAIGGDGTFLFAARNADGTPILGVNLGEVGFLNAVAPANAEDAVLSEVAAFREGTMNVREVPRLVAAVDDWRSTPAANEVTIQGDRRGHGGGLDYTVSIDGSPYSETHADGVIVATQTGSTAYNLSEGGPIVHPGVNAIVLTEMCAEAGMAPLALDPDVDLAVTVTDSRTGSVAVISDGRRPTTFDPPVTVTVSKASVPMRIAGPRSDFFEALGKLE</sequence>
<dbReference type="GO" id="GO:0003951">
    <property type="term" value="F:NAD+ kinase activity"/>
    <property type="evidence" value="ECO:0007669"/>
    <property type="project" value="UniProtKB-UniRule"/>
</dbReference>
<organism evidence="9 10">
    <name type="scientific">Halopenitus malekzadehii</name>
    <dbReference type="NCBI Taxonomy" id="1267564"/>
    <lineage>
        <taxon>Archaea</taxon>
        <taxon>Methanobacteriati</taxon>
        <taxon>Methanobacteriota</taxon>
        <taxon>Stenosarchaea group</taxon>
        <taxon>Halobacteria</taxon>
        <taxon>Halobacteriales</taxon>
        <taxon>Haloferacaceae</taxon>
        <taxon>Halopenitus</taxon>
    </lineage>
</organism>
<feature type="active site" description="Proton acceptor" evidence="8">
    <location>
        <position position="85"/>
    </location>
</feature>
<dbReference type="InterPro" id="IPR017438">
    <property type="entry name" value="ATP-NAD_kinase_N"/>
</dbReference>
<evidence type="ECO:0000313" key="9">
    <source>
        <dbReference type="EMBL" id="SEH56970.1"/>
    </source>
</evidence>
<keyword evidence="4 8" id="KW-0418">Kinase</keyword>
<dbReference type="EMBL" id="FNWU01000008">
    <property type="protein sequence ID" value="SEH56970.1"/>
    <property type="molecule type" value="Genomic_DNA"/>
</dbReference>
<feature type="binding site" evidence="8">
    <location>
        <begin position="85"/>
        <end position="86"/>
    </location>
    <ligand>
        <name>NAD(+)</name>
        <dbReference type="ChEBI" id="CHEBI:57540"/>
    </ligand>
</feature>
<dbReference type="PANTHER" id="PTHR20275">
    <property type="entry name" value="NAD KINASE"/>
    <property type="match status" value="1"/>
</dbReference>
<comment type="cofactor">
    <cofactor evidence="8">
        <name>a divalent metal cation</name>
        <dbReference type="ChEBI" id="CHEBI:60240"/>
    </cofactor>
</comment>
<dbReference type="Proteomes" id="UP000199215">
    <property type="component" value="Unassembled WGS sequence"/>
</dbReference>
<feature type="binding site" evidence="8">
    <location>
        <position position="189"/>
    </location>
    <ligand>
        <name>NAD(+)</name>
        <dbReference type="ChEBI" id="CHEBI:57540"/>
    </ligand>
</feature>
<dbReference type="Pfam" id="PF01513">
    <property type="entry name" value="NAD_kinase"/>
    <property type="match status" value="1"/>
</dbReference>
<keyword evidence="2 8" id="KW-0808">Transferase</keyword>
<evidence type="ECO:0000256" key="6">
    <source>
        <dbReference type="ARBA" id="ARBA00022857"/>
    </source>
</evidence>
<feature type="binding site" evidence="8">
    <location>
        <begin position="157"/>
        <end position="158"/>
    </location>
    <ligand>
        <name>NAD(+)</name>
        <dbReference type="ChEBI" id="CHEBI:57540"/>
    </ligand>
</feature>
<dbReference type="GO" id="GO:0005737">
    <property type="term" value="C:cytoplasm"/>
    <property type="evidence" value="ECO:0007669"/>
    <property type="project" value="UniProtKB-SubCell"/>
</dbReference>
<dbReference type="Gene3D" id="3.40.50.10330">
    <property type="entry name" value="Probable inorganic polyphosphate/atp-NAD kinase, domain 1"/>
    <property type="match status" value="1"/>
</dbReference>
<dbReference type="AlphaFoldDB" id="A0A1H6J4Y8"/>
<dbReference type="STRING" id="1267564.SAMN05192561_10822"/>
<evidence type="ECO:0000256" key="8">
    <source>
        <dbReference type="HAMAP-Rule" id="MF_00361"/>
    </source>
</evidence>
<dbReference type="Gene3D" id="2.60.200.30">
    <property type="entry name" value="Probable inorganic polyphosphate/atp-NAD kinase, domain 2"/>
    <property type="match status" value="1"/>
</dbReference>
<feature type="binding site" evidence="8">
    <location>
        <position position="187"/>
    </location>
    <ligand>
        <name>NAD(+)</name>
        <dbReference type="ChEBI" id="CHEBI:57540"/>
    </ligand>
</feature>
<comment type="subcellular location">
    <subcellularLocation>
        <location evidence="8">Cytoplasm</location>
    </subcellularLocation>
</comment>
<dbReference type="HAMAP" id="MF_00361">
    <property type="entry name" value="NAD_kinase"/>
    <property type="match status" value="1"/>
</dbReference>
<dbReference type="InterPro" id="IPR002504">
    <property type="entry name" value="NADK"/>
</dbReference>
<comment type="catalytic activity">
    <reaction evidence="8">
        <text>NAD(+) + ATP = ADP + NADP(+) + H(+)</text>
        <dbReference type="Rhea" id="RHEA:18629"/>
        <dbReference type="ChEBI" id="CHEBI:15378"/>
        <dbReference type="ChEBI" id="CHEBI:30616"/>
        <dbReference type="ChEBI" id="CHEBI:57540"/>
        <dbReference type="ChEBI" id="CHEBI:58349"/>
        <dbReference type="ChEBI" id="CHEBI:456216"/>
        <dbReference type="EC" id="2.7.1.23"/>
    </reaction>
</comment>
<evidence type="ECO:0000256" key="3">
    <source>
        <dbReference type="ARBA" id="ARBA00022741"/>
    </source>
</evidence>
<keyword evidence="3 8" id="KW-0547">Nucleotide-binding</keyword>
<evidence type="ECO:0000256" key="5">
    <source>
        <dbReference type="ARBA" id="ARBA00022840"/>
    </source>
</evidence>
<evidence type="ECO:0000256" key="7">
    <source>
        <dbReference type="ARBA" id="ARBA00023027"/>
    </source>
</evidence>
<dbReference type="InterPro" id="IPR017437">
    <property type="entry name" value="ATP-NAD_kinase_PpnK-typ_C"/>
</dbReference>
<feature type="binding site" evidence="8">
    <location>
        <begin position="200"/>
        <end position="205"/>
    </location>
    <ligand>
        <name>NAD(+)</name>
        <dbReference type="ChEBI" id="CHEBI:57540"/>
    </ligand>
</feature>
<evidence type="ECO:0000256" key="2">
    <source>
        <dbReference type="ARBA" id="ARBA00022679"/>
    </source>
</evidence>
<proteinExistence type="inferred from homology"/>
<dbReference type="GO" id="GO:0046872">
    <property type="term" value="F:metal ion binding"/>
    <property type="evidence" value="ECO:0007669"/>
    <property type="project" value="UniProtKB-UniRule"/>
</dbReference>
<evidence type="ECO:0000256" key="1">
    <source>
        <dbReference type="ARBA" id="ARBA00022490"/>
    </source>
</evidence>
<dbReference type="GO" id="GO:0019674">
    <property type="term" value="P:NAD+ metabolic process"/>
    <property type="evidence" value="ECO:0007669"/>
    <property type="project" value="InterPro"/>
</dbReference>
<dbReference type="GO" id="GO:0006741">
    <property type="term" value="P:NADP+ biosynthetic process"/>
    <property type="evidence" value="ECO:0007669"/>
    <property type="project" value="UniProtKB-UniRule"/>
</dbReference>
<comment type="similarity">
    <text evidence="8">Belongs to the NAD kinase family.</text>
</comment>
<evidence type="ECO:0000313" key="10">
    <source>
        <dbReference type="Proteomes" id="UP000199215"/>
    </source>
</evidence>
<gene>
    <name evidence="8" type="primary">nadK</name>
    <name evidence="9" type="ORF">SAMN05192561_10822</name>
</gene>
<name>A0A1H6J4Y8_9EURY</name>
<dbReference type="EC" id="2.7.1.23" evidence="8"/>
<accession>A0A1H6J4Y8</accession>
<dbReference type="SUPFAM" id="SSF111331">
    <property type="entry name" value="NAD kinase/diacylglycerol kinase-like"/>
    <property type="match status" value="1"/>
</dbReference>
<dbReference type="InterPro" id="IPR016064">
    <property type="entry name" value="NAD/diacylglycerol_kinase_sf"/>
</dbReference>
<comment type="function">
    <text evidence="8">Involved in the regulation of the intracellular balance of NAD and NADP, and is a key enzyme in the biosynthesis of NADP. Catalyzes specifically the phosphorylation on 2'-hydroxyl of the adenosine moiety of NAD to yield NADP.</text>
</comment>
<keyword evidence="6 8" id="KW-0521">NADP</keyword>
<reference evidence="9 10" key="1">
    <citation type="submission" date="2016-10" db="EMBL/GenBank/DDBJ databases">
        <authorList>
            <person name="de Groot N.N."/>
        </authorList>
    </citation>
    <scope>NUCLEOTIDE SEQUENCE [LARGE SCALE GENOMIC DNA]</scope>
    <source>
        <strain evidence="9 10">IBRC-M10418</strain>
    </source>
</reference>
<keyword evidence="10" id="KW-1185">Reference proteome</keyword>
<keyword evidence="5 8" id="KW-0067">ATP-binding</keyword>